<dbReference type="Gene3D" id="3.30.1510.10">
    <property type="entry name" value="Domain 2, N(10)-formyltetrahydrofolate synthetase"/>
    <property type="match status" value="1"/>
</dbReference>
<dbReference type="HOGENOM" id="CLU_003601_3_3_9"/>
<dbReference type="UniPathway" id="UPA00193"/>
<dbReference type="Pfam" id="PF01268">
    <property type="entry name" value="FTHFS"/>
    <property type="match status" value="1"/>
</dbReference>
<accession>E7N3K1</accession>
<dbReference type="CDD" id="cd00477">
    <property type="entry name" value="FTHFS"/>
    <property type="match status" value="1"/>
</dbReference>
<dbReference type="SUPFAM" id="SSF52540">
    <property type="entry name" value="P-loop containing nucleoside triphosphate hydrolases"/>
    <property type="match status" value="1"/>
</dbReference>
<keyword evidence="10" id="KW-1185">Reference proteome</keyword>
<evidence type="ECO:0000256" key="1">
    <source>
        <dbReference type="ARBA" id="ARBA00004777"/>
    </source>
</evidence>
<dbReference type="InterPro" id="IPR000559">
    <property type="entry name" value="Formate_THF_ligase"/>
</dbReference>
<comment type="catalytic activity">
    <reaction evidence="6 8">
        <text>(6S)-5,6,7,8-tetrahydrofolate + formate + ATP = (6R)-10-formyltetrahydrofolate + ADP + phosphate</text>
        <dbReference type="Rhea" id="RHEA:20221"/>
        <dbReference type="ChEBI" id="CHEBI:15740"/>
        <dbReference type="ChEBI" id="CHEBI:30616"/>
        <dbReference type="ChEBI" id="CHEBI:43474"/>
        <dbReference type="ChEBI" id="CHEBI:57453"/>
        <dbReference type="ChEBI" id="CHEBI:195366"/>
        <dbReference type="ChEBI" id="CHEBI:456216"/>
        <dbReference type="EC" id="6.3.4.3"/>
    </reaction>
</comment>
<evidence type="ECO:0000256" key="2">
    <source>
        <dbReference type="ARBA" id="ARBA00022563"/>
    </source>
</evidence>
<comment type="caution">
    <text evidence="9">The sequence shown here is derived from an EMBL/GenBank/DDBJ whole genome shotgun (WGS) entry which is preliminary data.</text>
</comment>
<proteinExistence type="inferred from homology"/>
<sequence length="587" mass="62363">MAAADARTAHRLRQNLSPLNILRYKLVKESTNMKTDVEIARAVKMRPIAEIAESIGIRADHLEPYGKYKAKIGRAALDAVKNNPDGKLILVTAINPTPAGEGKTTTSVGLADALHRRGKRTIVALREPSLGPCFGMKGGAAGGGYAQVVPMEDINLHFTGDFHAVTTAHNLLAALIDNHIQQGNALDLDVRRIVWKRVLDVNDRALRHIVLGLGGTAHGVPRESGFDITVASEMMAILCLADGISDMKRRLGCILIGYTRGGRPVCAEELGATGALALLFKDAVYPNLVQTIEGTPALIHGGPFANIAHGCSSVMATKYALKSADYVVTEAGFGADLGAEKFFDIKCRMAGLVPDAVVIVATVRALKMNGGVAKDELGTENLDALRRGAANLEKHIENIGKFGLPAVVAVNVFPTDTEAELALLEELCAALGAPAVRSEVWAEGGAGGLALADAVETALQKPVDFRTIYDTNRSIVEKIETIAREIYGADGVDFTPEAKKQLAEMERLGMTQTPVCMAKTQYSFSDDPALLGRPTGFRITVRELRASCGAGFVVALTGSVLTMPGLPKHPAAMDMDVDEDGVITGLF</sequence>
<evidence type="ECO:0000256" key="8">
    <source>
        <dbReference type="HAMAP-Rule" id="MF_01543"/>
    </source>
</evidence>
<feature type="binding site" evidence="8">
    <location>
        <begin position="97"/>
        <end position="104"/>
    </location>
    <ligand>
        <name>ATP</name>
        <dbReference type="ChEBI" id="CHEBI:30616"/>
    </ligand>
</feature>
<dbReference type="InterPro" id="IPR020628">
    <property type="entry name" value="Formate_THF_ligase_CS"/>
</dbReference>
<dbReference type="Proteomes" id="UP000004633">
    <property type="component" value="Unassembled WGS sequence"/>
</dbReference>
<dbReference type="FunFam" id="3.10.410.10:FF:000001">
    <property type="entry name" value="Putative formate--tetrahydrofolate ligase"/>
    <property type="match status" value="1"/>
</dbReference>
<dbReference type="PROSITE" id="PS00721">
    <property type="entry name" value="FTHFS_1"/>
    <property type="match status" value="1"/>
</dbReference>
<evidence type="ECO:0000313" key="10">
    <source>
        <dbReference type="Proteomes" id="UP000004633"/>
    </source>
</evidence>
<dbReference type="InterPro" id="IPR027417">
    <property type="entry name" value="P-loop_NTPase"/>
</dbReference>
<evidence type="ECO:0000256" key="7">
    <source>
        <dbReference type="ARBA" id="ARBA00061363"/>
    </source>
</evidence>
<gene>
    <name evidence="8 9" type="primary">fhs</name>
    <name evidence="9" type="ORF">HMPREF9555_01591</name>
</gene>
<dbReference type="AlphaFoldDB" id="E7N3K1"/>
<protein>
    <recommendedName>
        <fullName evidence="8">Formate--tetrahydrofolate ligase</fullName>
        <ecNumber evidence="8">6.3.4.3</ecNumber>
    </recommendedName>
    <alternativeName>
        <fullName evidence="8">Formyltetrahydrofolate synthetase</fullName>
        <shortName evidence="8">FHS</shortName>
        <shortName evidence="8">FTHFS</shortName>
    </alternativeName>
</protein>
<dbReference type="EC" id="6.3.4.3" evidence="8"/>
<evidence type="ECO:0000256" key="6">
    <source>
        <dbReference type="ARBA" id="ARBA00049033"/>
    </source>
</evidence>
<dbReference type="Gene3D" id="3.40.50.300">
    <property type="entry name" value="P-loop containing nucleotide triphosphate hydrolases"/>
    <property type="match status" value="1"/>
</dbReference>
<organism evidence="9 10">
    <name type="scientific">Selenomonas artemidis F0399</name>
    <dbReference type="NCBI Taxonomy" id="749551"/>
    <lineage>
        <taxon>Bacteria</taxon>
        <taxon>Bacillati</taxon>
        <taxon>Bacillota</taxon>
        <taxon>Negativicutes</taxon>
        <taxon>Selenomonadales</taxon>
        <taxon>Selenomonadaceae</taxon>
        <taxon>Selenomonas</taxon>
    </lineage>
</organism>
<keyword evidence="4 8" id="KW-0547">Nucleotide-binding</keyword>
<dbReference type="FunFam" id="3.30.1510.10:FF:000001">
    <property type="entry name" value="Formate--tetrahydrofolate ligase"/>
    <property type="match status" value="1"/>
</dbReference>
<dbReference type="GO" id="GO:0005524">
    <property type="term" value="F:ATP binding"/>
    <property type="evidence" value="ECO:0007669"/>
    <property type="project" value="UniProtKB-UniRule"/>
</dbReference>
<dbReference type="EMBL" id="AECV01000035">
    <property type="protein sequence ID" value="EFW29186.1"/>
    <property type="molecule type" value="Genomic_DNA"/>
</dbReference>
<keyword evidence="2 8" id="KW-0554">One-carbon metabolism</keyword>
<dbReference type="PROSITE" id="PS00722">
    <property type="entry name" value="FTHFS_2"/>
    <property type="match status" value="1"/>
</dbReference>
<comment type="pathway">
    <text evidence="1 8">One-carbon metabolism; tetrahydrofolate interconversion.</text>
</comment>
<dbReference type="HAMAP" id="MF_01543">
    <property type="entry name" value="FTHFS"/>
    <property type="match status" value="1"/>
</dbReference>
<comment type="similarity">
    <text evidence="7 8">Belongs to the formate--tetrahydrofolate ligase family.</text>
</comment>
<dbReference type="NCBIfam" id="NF010030">
    <property type="entry name" value="PRK13505.1"/>
    <property type="match status" value="1"/>
</dbReference>
<evidence type="ECO:0000256" key="5">
    <source>
        <dbReference type="ARBA" id="ARBA00022840"/>
    </source>
</evidence>
<keyword evidence="3 8" id="KW-0436">Ligase</keyword>
<dbReference type="GO" id="GO:0035999">
    <property type="term" value="P:tetrahydrofolate interconversion"/>
    <property type="evidence" value="ECO:0007669"/>
    <property type="project" value="UniProtKB-UniRule"/>
</dbReference>
<dbReference type="Gene3D" id="3.10.410.10">
    <property type="entry name" value="Formyltetrahydrofolate synthetase, domain 3"/>
    <property type="match status" value="1"/>
</dbReference>
<evidence type="ECO:0000313" key="9">
    <source>
        <dbReference type="EMBL" id="EFW29186.1"/>
    </source>
</evidence>
<name>E7N3K1_9FIRM</name>
<dbReference type="STRING" id="749551.HMPREF9555_01591"/>
<reference evidence="9 10" key="1">
    <citation type="submission" date="2010-08" db="EMBL/GenBank/DDBJ databases">
        <authorList>
            <person name="Weinstock G."/>
            <person name="Sodergren E."/>
            <person name="Clifton S."/>
            <person name="Fulton L."/>
            <person name="Fulton B."/>
            <person name="Courtney L."/>
            <person name="Fronick C."/>
            <person name="Harrison M."/>
            <person name="Strong C."/>
            <person name="Farmer C."/>
            <person name="Delahaunty K."/>
            <person name="Markovic C."/>
            <person name="Hall O."/>
            <person name="Minx P."/>
            <person name="Tomlinson C."/>
            <person name="Mitreva M."/>
            <person name="Hou S."/>
            <person name="Chen J."/>
            <person name="Wollam A."/>
            <person name="Pepin K.H."/>
            <person name="Johnson M."/>
            <person name="Bhonagiri V."/>
            <person name="Zhang X."/>
            <person name="Suruliraj S."/>
            <person name="Warren W."/>
            <person name="Chinwalla A."/>
            <person name="Mardis E.R."/>
            <person name="Wilson R.K."/>
        </authorList>
    </citation>
    <scope>NUCLEOTIDE SEQUENCE [LARGE SCALE GENOMIC DNA]</scope>
    <source>
        <strain evidence="9 10">F0399</strain>
    </source>
</reference>
<keyword evidence="5 8" id="KW-0067">ATP-binding</keyword>
<evidence type="ECO:0000256" key="4">
    <source>
        <dbReference type="ARBA" id="ARBA00022741"/>
    </source>
</evidence>
<dbReference type="GO" id="GO:0004329">
    <property type="term" value="F:formate-tetrahydrofolate ligase activity"/>
    <property type="evidence" value="ECO:0007669"/>
    <property type="project" value="UniProtKB-UniRule"/>
</dbReference>
<evidence type="ECO:0000256" key="3">
    <source>
        <dbReference type="ARBA" id="ARBA00022598"/>
    </source>
</evidence>